<feature type="transmembrane region" description="Helical" evidence="7">
    <location>
        <begin position="33"/>
        <end position="60"/>
    </location>
</feature>
<gene>
    <name evidence="9" type="ORF">HII30_11655</name>
</gene>
<evidence type="ECO:0000256" key="7">
    <source>
        <dbReference type="RuleBase" id="RU363032"/>
    </source>
</evidence>
<feature type="transmembrane region" description="Helical" evidence="7">
    <location>
        <begin position="133"/>
        <end position="155"/>
    </location>
</feature>
<accession>A0A848M633</accession>
<protein>
    <submittedName>
        <fullName evidence="9">Sugar ABC transporter permease</fullName>
    </submittedName>
</protein>
<proteinExistence type="inferred from homology"/>
<evidence type="ECO:0000256" key="1">
    <source>
        <dbReference type="ARBA" id="ARBA00004651"/>
    </source>
</evidence>
<evidence type="ECO:0000256" key="4">
    <source>
        <dbReference type="ARBA" id="ARBA00022692"/>
    </source>
</evidence>
<evidence type="ECO:0000256" key="5">
    <source>
        <dbReference type="ARBA" id="ARBA00022989"/>
    </source>
</evidence>
<keyword evidence="5 7" id="KW-1133">Transmembrane helix</keyword>
<comment type="caution">
    <text evidence="9">The sequence shown here is derived from an EMBL/GenBank/DDBJ whole genome shotgun (WGS) entry which is preliminary data.</text>
</comment>
<dbReference type="AlphaFoldDB" id="A0A848M633"/>
<dbReference type="InterPro" id="IPR050809">
    <property type="entry name" value="UgpAE/MalFG_permease"/>
</dbReference>
<dbReference type="EMBL" id="JABBPN010000009">
    <property type="protein sequence ID" value="NMO96427.1"/>
    <property type="molecule type" value="Genomic_DNA"/>
</dbReference>
<dbReference type="PANTHER" id="PTHR43227">
    <property type="entry name" value="BLL4140 PROTEIN"/>
    <property type="match status" value="1"/>
</dbReference>
<feature type="transmembrane region" description="Helical" evidence="7">
    <location>
        <begin position="286"/>
        <end position="306"/>
    </location>
</feature>
<evidence type="ECO:0000259" key="8">
    <source>
        <dbReference type="PROSITE" id="PS50928"/>
    </source>
</evidence>
<dbReference type="PANTHER" id="PTHR43227:SF11">
    <property type="entry name" value="BLL4140 PROTEIN"/>
    <property type="match status" value="1"/>
</dbReference>
<evidence type="ECO:0000256" key="3">
    <source>
        <dbReference type="ARBA" id="ARBA00022475"/>
    </source>
</evidence>
<feature type="transmembrane region" description="Helical" evidence="7">
    <location>
        <begin position="189"/>
        <end position="208"/>
    </location>
</feature>
<feature type="domain" description="ABC transmembrane type-1" evidence="8">
    <location>
        <begin position="93"/>
        <end position="307"/>
    </location>
</feature>
<dbReference type="GO" id="GO:0005886">
    <property type="term" value="C:plasma membrane"/>
    <property type="evidence" value="ECO:0007669"/>
    <property type="project" value="UniProtKB-SubCell"/>
</dbReference>
<evidence type="ECO:0000256" key="6">
    <source>
        <dbReference type="ARBA" id="ARBA00023136"/>
    </source>
</evidence>
<dbReference type="Gene3D" id="1.10.3720.10">
    <property type="entry name" value="MetI-like"/>
    <property type="match status" value="1"/>
</dbReference>
<dbReference type="GO" id="GO:0055085">
    <property type="term" value="P:transmembrane transport"/>
    <property type="evidence" value="ECO:0007669"/>
    <property type="project" value="InterPro"/>
</dbReference>
<sequence length="320" mass="36477">MRGPSTLTEPQVNFDANPRVESKVWRSIKRSRFYYLMFAVPLVYFIVFHYIPMFGIMIAFKDYSVFKGIAGSEWVGFKYFGEFLSDPYFYTLIKNTLLIGIYQIIFAFPAPIILALLLNELRNGMFKRFVQTVSYLPHFLSTVVVCGILVNFLSYDGMINQFLHWLGLEQVHFLMIPEWFRSIYISSEIWQGIGWGSIIYLAALTNIDPQLYEAATMDGANRWKQAKHITLPGIAPTIIIMFLFSIGAIMAVSFEKVLLLSNGSNFETSDIIATYVYRRGLVSSDFSYATAVGLFNSVIALVFLTIGNTISKKVSETSLW</sequence>
<dbReference type="CDD" id="cd06261">
    <property type="entry name" value="TM_PBP2"/>
    <property type="match status" value="1"/>
</dbReference>
<dbReference type="Pfam" id="PF00528">
    <property type="entry name" value="BPD_transp_1"/>
    <property type="match status" value="1"/>
</dbReference>
<name>A0A848M633_PAELE</name>
<keyword evidence="4 7" id="KW-0812">Transmembrane</keyword>
<evidence type="ECO:0000313" key="9">
    <source>
        <dbReference type="EMBL" id="NMO96427.1"/>
    </source>
</evidence>
<dbReference type="RefSeq" id="WP_169505210.1">
    <property type="nucleotide sequence ID" value="NZ_JABBPN010000009.1"/>
</dbReference>
<keyword evidence="2 7" id="KW-0813">Transport</keyword>
<organism evidence="9 10">
    <name type="scientific">Paenibacillus lemnae</name>
    <dbReference type="NCBI Taxonomy" id="1330551"/>
    <lineage>
        <taxon>Bacteria</taxon>
        <taxon>Bacillati</taxon>
        <taxon>Bacillota</taxon>
        <taxon>Bacilli</taxon>
        <taxon>Bacillales</taxon>
        <taxon>Paenibacillaceae</taxon>
        <taxon>Paenibacillus</taxon>
    </lineage>
</organism>
<keyword evidence="3" id="KW-1003">Cell membrane</keyword>
<feature type="transmembrane region" description="Helical" evidence="7">
    <location>
        <begin position="229"/>
        <end position="254"/>
    </location>
</feature>
<dbReference type="Proteomes" id="UP000565468">
    <property type="component" value="Unassembled WGS sequence"/>
</dbReference>
<evidence type="ECO:0000313" key="10">
    <source>
        <dbReference type="Proteomes" id="UP000565468"/>
    </source>
</evidence>
<dbReference type="PROSITE" id="PS50928">
    <property type="entry name" value="ABC_TM1"/>
    <property type="match status" value="1"/>
</dbReference>
<dbReference type="SUPFAM" id="SSF161098">
    <property type="entry name" value="MetI-like"/>
    <property type="match status" value="1"/>
</dbReference>
<dbReference type="InterPro" id="IPR035906">
    <property type="entry name" value="MetI-like_sf"/>
</dbReference>
<reference evidence="9 10" key="1">
    <citation type="submission" date="2020-04" db="EMBL/GenBank/DDBJ databases">
        <title>Paenibacillus algicola sp. nov., a novel marine bacterium producing alginate lyase.</title>
        <authorList>
            <person name="Huang H."/>
        </authorList>
    </citation>
    <scope>NUCLEOTIDE SEQUENCE [LARGE SCALE GENOMIC DNA]</scope>
    <source>
        <strain evidence="9 10">L7-75</strain>
    </source>
</reference>
<keyword evidence="6 7" id="KW-0472">Membrane</keyword>
<keyword evidence="10" id="KW-1185">Reference proteome</keyword>
<comment type="similarity">
    <text evidence="7">Belongs to the binding-protein-dependent transport system permease family.</text>
</comment>
<evidence type="ECO:0000256" key="2">
    <source>
        <dbReference type="ARBA" id="ARBA00022448"/>
    </source>
</evidence>
<comment type="subcellular location">
    <subcellularLocation>
        <location evidence="1 7">Cell membrane</location>
        <topology evidence="1 7">Multi-pass membrane protein</topology>
    </subcellularLocation>
</comment>
<feature type="transmembrane region" description="Helical" evidence="7">
    <location>
        <begin position="97"/>
        <end position="121"/>
    </location>
</feature>
<dbReference type="InterPro" id="IPR000515">
    <property type="entry name" value="MetI-like"/>
</dbReference>